<proteinExistence type="predicted"/>
<keyword evidence="3" id="KW-1185">Reference proteome</keyword>
<sequence>MNLFKLSLIGVLLSLCCAASYAQTDGGDRDSIQTVAGTLSIVRVEHVKTDGVTFNASLNGAQFDQLYGSRYTYYTDSTGTDKPATRIVVEDFIGGFSDTPSVSLYDFRKKPPVVLPISNKLDVDDIRWSDSAVLLSANGSWYSFAGKKLARSKPPKKSAQ</sequence>
<feature type="signal peptide" evidence="1">
    <location>
        <begin position="1"/>
        <end position="22"/>
    </location>
</feature>
<protein>
    <submittedName>
        <fullName evidence="2">Uncharacterized protein</fullName>
    </submittedName>
</protein>
<evidence type="ECO:0000313" key="2">
    <source>
        <dbReference type="EMBL" id="MEX3749731.1"/>
    </source>
</evidence>
<reference evidence="2 3" key="1">
    <citation type="submission" date="2024-07" db="EMBL/GenBank/DDBJ databases">
        <title>A survey of Mimosa microsymbionts across Brazilian biomes reveals a high diversity of Paraburkholderia nodulating endemic species, but also that Cupriavidus is common as a symbiont of widespread species.</title>
        <authorList>
            <person name="Rouws L."/>
            <person name="Barauna A."/>
            <person name="Beukes C."/>
            <person name="Rouws J.R.C."/>
            <person name="De Faria S.M."/>
            <person name="Gross E."/>
            <person name="Bueno Dos Reis Junior F."/>
            <person name="Simon M.F."/>
            <person name="Maluk M."/>
            <person name="Odee D.W."/>
            <person name="Kenicer G."/>
            <person name="Young J.P.W."/>
            <person name="Reis V.M."/>
            <person name="Zilli J."/>
            <person name="James E.K."/>
        </authorList>
    </citation>
    <scope>NUCLEOTIDE SEQUENCE [LARGE SCALE GENOMIC DNA]</scope>
    <source>
        <strain evidence="2 3">BR14375</strain>
    </source>
</reference>
<accession>A0ABV3W945</accession>
<organism evidence="2 3">
    <name type="scientific">Paraburkholderia phenoliruptrix</name>
    <dbReference type="NCBI Taxonomy" id="252970"/>
    <lineage>
        <taxon>Bacteria</taxon>
        <taxon>Pseudomonadati</taxon>
        <taxon>Pseudomonadota</taxon>
        <taxon>Betaproteobacteria</taxon>
        <taxon>Burkholderiales</taxon>
        <taxon>Burkholderiaceae</taxon>
        <taxon>Paraburkholderia</taxon>
    </lineage>
</organism>
<comment type="caution">
    <text evidence="2">The sequence shown here is derived from an EMBL/GenBank/DDBJ whole genome shotgun (WGS) entry which is preliminary data.</text>
</comment>
<keyword evidence="1" id="KW-0732">Signal</keyword>
<dbReference type="Proteomes" id="UP001558535">
    <property type="component" value="Unassembled WGS sequence"/>
</dbReference>
<name>A0ABV3W945_9BURK</name>
<evidence type="ECO:0000313" key="3">
    <source>
        <dbReference type="Proteomes" id="UP001558535"/>
    </source>
</evidence>
<feature type="chain" id="PRO_5046908434" evidence="1">
    <location>
        <begin position="23"/>
        <end position="160"/>
    </location>
</feature>
<gene>
    <name evidence="2" type="ORF">AB3X84_06940</name>
</gene>
<evidence type="ECO:0000256" key="1">
    <source>
        <dbReference type="SAM" id="SignalP"/>
    </source>
</evidence>
<dbReference type="EMBL" id="JBFPKE010000002">
    <property type="protein sequence ID" value="MEX3749731.1"/>
    <property type="molecule type" value="Genomic_DNA"/>
</dbReference>
<dbReference type="RefSeq" id="WP_368608349.1">
    <property type="nucleotide sequence ID" value="NZ_JBFPKB010000004.1"/>
</dbReference>